<dbReference type="Gene3D" id="3.30.70.100">
    <property type="match status" value="1"/>
</dbReference>
<accession>A0A1E5QJA7</accession>
<evidence type="ECO:0000259" key="9">
    <source>
        <dbReference type="Pfam" id="PF00924"/>
    </source>
</evidence>
<dbReference type="InterPro" id="IPR045275">
    <property type="entry name" value="MscS_archaea/bacteria_type"/>
</dbReference>
<dbReference type="InterPro" id="IPR049278">
    <property type="entry name" value="MS_channel_C"/>
</dbReference>
<sequence>MNLEESFQAAGANMQAMVDSFIILLPNLLIAVIVFAIFWFGARLLKRAIRRVTRRHRQARNLGLVLGRLSQGAMVLLGLFIALSIMIPTFQPGDLVQLLGISGVAVGFAFRDILQNFLAGILILLTEPFQINDQIVFKNFEGTVEEIQTRATTIRTYDGRRVVIPNAELFTNSVTVNTAFENRRLEYDIGIGYGDDVQQAKQLILDTLNNMDEVLAEPPPDALVVDLAESTINIRLRWWIKPPRRADSLDSRDRVLTAVAQTLVAHGIDLPFPTQQILFHDQTEETDGDRSRQREGWPPGDGEVPKPRSIGGSLKQLVLMRQHNQTNGDARDSRHE</sequence>
<comment type="similarity">
    <text evidence="2">Belongs to the MscS (TC 1.A.23) family.</text>
</comment>
<dbReference type="Gene3D" id="2.30.30.60">
    <property type="match status" value="1"/>
</dbReference>
<dbReference type="EMBL" id="MJGC01000063">
    <property type="protein sequence ID" value="OEJ74674.1"/>
    <property type="molecule type" value="Genomic_DNA"/>
</dbReference>
<dbReference type="OrthoDB" id="9809206at2"/>
<comment type="subcellular location">
    <subcellularLocation>
        <location evidence="1">Cell membrane</location>
        <topology evidence="1">Multi-pass membrane protein</topology>
    </subcellularLocation>
</comment>
<name>A0A1E5QJA7_9CYAN</name>
<dbReference type="PROSITE" id="PS01246">
    <property type="entry name" value="UPF0003"/>
    <property type="match status" value="1"/>
</dbReference>
<dbReference type="SUPFAM" id="SSF82689">
    <property type="entry name" value="Mechanosensitive channel protein MscS (YggB), C-terminal domain"/>
    <property type="match status" value="1"/>
</dbReference>
<evidence type="ECO:0000256" key="2">
    <source>
        <dbReference type="ARBA" id="ARBA00008017"/>
    </source>
</evidence>
<evidence type="ECO:0000256" key="3">
    <source>
        <dbReference type="ARBA" id="ARBA00022475"/>
    </source>
</evidence>
<evidence type="ECO:0000256" key="7">
    <source>
        <dbReference type="SAM" id="MobiDB-lite"/>
    </source>
</evidence>
<dbReference type="InterPro" id="IPR011014">
    <property type="entry name" value="MscS_channel_TM-2"/>
</dbReference>
<dbReference type="Pfam" id="PF21082">
    <property type="entry name" value="MS_channel_3rd"/>
    <property type="match status" value="1"/>
</dbReference>
<dbReference type="PANTHER" id="PTHR30221:SF1">
    <property type="entry name" value="SMALL-CONDUCTANCE MECHANOSENSITIVE CHANNEL"/>
    <property type="match status" value="1"/>
</dbReference>
<evidence type="ECO:0000256" key="8">
    <source>
        <dbReference type="SAM" id="Phobius"/>
    </source>
</evidence>
<dbReference type="InterPro" id="IPR023408">
    <property type="entry name" value="MscS_beta-dom_sf"/>
</dbReference>
<keyword evidence="3" id="KW-1003">Cell membrane</keyword>
<dbReference type="Gene3D" id="1.10.287.1260">
    <property type="match status" value="1"/>
</dbReference>
<dbReference type="InterPro" id="IPR010920">
    <property type="entry name" value="LSM_dom_sf"/>
</dbReference>
<dbReference type="InterPro" id="IPR006686">
    <property type="entry name" value="MscS_channel_CS"/>
</dbReference>
<dbReference type="InterPro" id="IPR006685">
    <property type="entry name" value="MscS_channel_2nd"/>
</dbReference>
<dbReference type="SUPFAM" id="SSF50182">
    <property type="entry name" value="Sm-like ribonucleoproteins"/>
    <property type="match status" value="1"/>
</dbReference>
<comment type="caution">
    <text evidence="11">The sequence shown here is derived from an EMBL/GenBank/DDBJ whole genome shotgun (WGS) entry which is preliminary data.</text>
</comment>
<evidence type="ECO:0000259" key="10">
    <source>
        <dbReference type="Pfam" id="PF21082"/>
    </source>
</evidence>
<dbReference type="Pfam" id="PF00924">
    <property type="entry name" value="MS_channel_2nd"/>
    <property type="match status" value="1"/>
</dbReference>
<protein>
    <submittedName>
        <fullName evidence="11">Mechanosensitive ion channel protein MscS</fullName>
    </submittedName>
</protein>
<dbReference type="AlphaFoldDB" id="A0A1E5QJA7"/>
<dbReference type="Pfam" id="PF05552">
    <property type="entry name" value="MS_channel_1st_1"/>
    <property type="match status" value="1"/>
</dbReference>
<dbReference type="InterPro" id="IPR008910">
    <property type="entry name" value="MSC_TM_helix"/>
</dbReference>
<evidence type="ECO:0000256" key="1">
    <source>
        <dbReference type="ARBA" id="ARBA00004651"/>
    </source>
</evidence>
<feature type="domain" description="Mechanosensitive ion channel MscS C-terminal" evidence="10">
    <location>
        <begin position="186"/>
        <end position="252"/>
    </location>
</feature>
<feature type="transmembrane region" description="Helical" evidence="8">
    <location>
        <begin position="62"/>
        <end position="87"/>
    </location>
</feature>
<evidence type="ECO:0000256" key="4">
    <source>
        <dbReference type="ARBA" id="ARBA00022692"/>
    </source>
</evidence>
<dbReference type="RefSeq" id="WP_069967731.1">
    <property type="nucleotide sequence ID" value="NZ_CM124774.1"/>
</dbReference>
<keyword evidence="6 8" id="KW-0472">Membrane</keyword>
<evidence type="ECO:0000313" key="11">
    <source>
        <dbReference type="EMBL" id="OEJ74674.1"/>
    </source>
</evidence>
<dbReference type="GO" id="GO:0005886">
    <property type="term" value="C:plasma membrane"/>
    <property type="evidence" value="ECO:0007669"/>
    <property type="project" value="UniProtKB-SubCell"/>
</dbReference>
<feature type="domain" description="Mechanosensitive ion channel MscS" evidence="9">
    <location>
        <begin position="112"/>
        <end position="175"/>
    </location>
</feature>
<feature type="region of interest" description="Disordered" evidence="7">
    <location>
        <begin position="283"/>
        <end position="313"/>
    </location>
</feature>
<dbReference type="STRING" id="1781255.BH720_13475"/>
<reference evidence="11" key="1">
    <citation type="submission" date="2016-09" db="EMBL/GenBank/DDBJ databases">
        <title>Draft genome of thermotolerant cyanobacterium Desertifilum sp. strain IPPAS B-1220.</title>
        <authorList>
            <person name="Sinetova M.A."/>
            <person name="Bolakhan K."/>
            <person name="Zayadan B.K."/>
            <person name="Mironov K.S."/>
            <person name="Ustinova V."/>
            <person name="Kupriyanova E.V."/>
            <person name="Sidorov R.A."/>
            <person name="Skrypnik A.N."/>
            <person name="Gogoleva N.E."/>
            <person name="Gogolev Y.V."/>
            <person name="Los D.A."/>
        </authorList>
    </citation>
    <scope>NUCLEOTIDE SEQUENCE [LARGE SCALE GENOMIC DNA]</scope>
    <source>
        <strain evidence="11">IPPAS B-1220</strain>
    </source>
</reference>
<keyword evidence="4 8" id="KW-0812">Transmembrane</keyword>
<gene>
    <name evidence="11" type="ORF">BH720_13475</name>
</gene>
<dbReference type="PANTHER" id="PTHR30221">
    <property type="entry name" value="SMALL-CONDUCTANCE MECHANOSENSITIVE CHANNEL"/>
    <property type="match status" value="1"/>
</dbReference>
<dbReference type="SUPFAM" id="SSF82861">
    <property type="entry name" value="Mechanosensitive channel protein MscS (YggB), transmembrane region"/>
    <property type="match status" value="1"/>
</dbReference>
<evidence type="ECO:0000256" key="5">
    <source>
        <dbReference type="ARBA" id="ARBA00022989"/>
    </source>
</evidence>
<feature type="transmembrane region" description="Helical" evidence="8">
    <location>
        <begin position="20"/>
        <end position="41"/>
    </location>
</feature>
<evidence type="ECO:0000256" key="6">
    <source>
        <dbReference type="ARBA" id="ARBA00023136"/>
    </source>
</evidence>
<dbReference type="InterPro" id="IPR011066">
    <property type="entry name" value="MscS_channel_C_sf"/>
</dbReference>
<proteinExistence type="inferred from homology"/>
<keyword evidence="5 8" id="KW-1133">Transmembrane helix</keyword>
<dbReference type="GO" id="GO:0008381">
    <property type="term" value="F:mechanosensitive monoatomic ion channel activity"/>
    <property type="evidence" value="ECO:0007669"/>
    <property type="project" value="InterPro"/>
</dbReference>
<organism evidence="11">
    <name type="scientific">Desertifilum tharense IPPAS B-1220</name>
    <dbReference type="NCBI Taxonomy" id="1781255"/>
    <lineage>
        <taxon>Bacteria</taxon>
        <taxon>Bacillati</taxon>
        <taxon>Cyanobacteriota</taxon>
        <taxon>Cyanophyceae</taxon>
        <taxon>Desertifilales</taxon>
        <taxon>Desertifilaceae</taxon>
        <taxon>Desertifilum</taxon>
    </lineage>
</organism>